<keyword evidence="2 8" id="KW-0808">Transferase</keyword>
<dbReference type="InterPro" id="IPR043519">
    <property type="entry name" value="NT_sf"/>
</dbReference>
<comment type="caution">
    <text evidence="10">The sequence shown here is derived from an EMBL/GenBank/DDBJ whole genome shotgun (WGS) entry which is preliminary data.</text>
</comment>
<feature type="domain" description="HD/PDEase" evidence="9">
    <location>
        <begin position="253"/>
        <end position="345"/>
    </location>
</feature>
<evidence type="ECO:0000256" key="2">
    <source>
        <dbReference type="ARBA" id="ARBA00022679"/>
    </source>
</evidence>
<evidence type="ECO:0000256" key="8">
    <source>
        <dbReference type="RuleBase" id="RU003953"/>
    </source>
</evidence>
<dbReference type="SUPFAM" id="SSF81891">
    <property type="entry name" value="Poly A polymerase C-terminal region-like"/>
    <property type="match status" value="1"/>
</dbReference>
<dbReference type="Pfam" id="PF12627">
    <property type="entry name" value="PolyA_pol_RNAbd"/>
    <property type="match status" value="1"/>
</dbReference>
<protein>
    <submittedName>
        <fullName evidence="10">CCA tRNA nucleotidyltransferase</fullName>
    </submittedName>
</protein>
<evidence type="ECO:0000313" key="10">
    <source>
        <dbReference type="EMBL" id="HIU61511.1"/>
    </source>
</evidence>
<dbReference type="InterPro" id="IPR050264">
    <property type="entry name" value="Bact_CCA-adding_enz_type3_sf"/>
</dbReference>
<comment type="cofactor">
    <cofactor evidence="1">
        <name>Mg(2+)</name>
        <dbReference type="ChEBI" id="CHEBI:18420"/>
    </cofactor>
</comment>
<sequence>MLEILPEKLKQLANACPFPLYVVGGTCREYLSGQRPKKFDFDICAPAPPEEVLNVALTLGFERCAVYKNTGTVKLKVSGEEYEFTSFRSDKYVRGLHTPAKIYFTDDMELDARRRDFTCNAVYFDIKGEKFIDPLGGIEDIKNKRVRTVAAAEKVFGEDGLRLMRLARLCGSVGFSPDEECLQGAKANAGLIRDISAERIYAELCGILHADEKYGIEYGQYAALCVLRDSGVLAYILPELALGACMSQRADFHLYDVLEHSLRCAMYAPSDIRLAALLHDAGKPYCKITTGNFHGHEEEGARIVSEICTRLKVPKKLTEETVRLTALHMYDCAGNTRESKIRRIISSNHDIFFKLLELKQADYSACRGDLSAAPSVTKWTEIYKKMTEEGVPFSLRELKVKGNELIAEGIPHKKCGKVLEKLLSECAVLPVLNEKSKLISAAKRIAATI</sequence>
<evidence type="ECO:0000259" key="9">
    <source>
        <dbReference type="SMART" id="SM00471"/>
    </source>
</evidence>
<dbReference type="AlphaFoldDB" id="A0A9D1MJQ1"/>
<dbReference type="Pfam" id="PF01743">
    <property type="entry name" value="PolyA_pol"/>
    <property type="match status" value="1"/>
</dbReference>
<name>A0A9D1MJQ1_9FIRM</name>
<dbReference type="GO" id="GO:0008033">
    <property type="term" value="P:tRNA processing"/>
    <property type="evidence" value="ECO:0007669"/>
    <property type="project" value="UniProtKB-KW"/>
</dbReference>
<keyword evidence="4" id="KW-0548">Nucleotidyltransferase</keyword>
<proteinExistence type="inferred from homology"/>
<dbReference type="InterPro" id="IPR006674">
    <property type="entry name" value="HD_domain"/>
</dbReference>
<keyword evidence="5" id="KW-0479">Metal-binding</keyword>
<keyword evidence="8" id="KW-0694">RNA-binding</keyword>
<dbReference type="GO" id="GO:0016779">
    <property type="term" value="F:nucleotidyltransferase activity"/>
    <property type="evidence" value="ECO:0007669"/>
    <property type="project" value="UniProtKB-KW"/>
</dbReference>
<evidence type="ECO:0000256" key="4">
    <source>
        <dbReference type="ARBA" id="ARBA00022695"/>
    </source>
</evidence>
<organism evidence="10 11">
    <name type="scientific">Candidatus Coproplasma excrementigallinarum</name>
    <dbReference type="NCBI Taxonomy" id="2840747"/>
    <lineage>
        <taxon>Bacteria</taxon>
        <taxon>Bacillati</taxon>
        <taxon>Bacillota</taxon>
        <taxon>Clostridia</taxon>
        <taxon>Eubacteriales</taxon>
        <taxon>Candidatus Coproplasma</taxon>
    </lineage>
</organism>
<gene>
    <name evidence="10" type="ORF">IAB69_02560</name>
</gene>
<dbReference type="CDD" id="cd00077">
    <property type="entry name" value="HDc"/>
    <property type="match status" value="1"/>
</dbReference>
<dbReference type="EMBL" id="DVNE01000024">
    <property type="protein sequence ID" value="HIU61511.1"/>
    <property type="molecule type" value="Genomic_DNA"/>
</dbReference>
<dbReference type="Gene3D" id="3.30.460.10">
    <property type="entry name" value="Beta Polymerase, domain 2"/>
    <property type="match status" value="1"/>
</dbReference>
<reference evidence="10" key="2">
    <citation type="journal article" date="2021" name="PeerJ">
        <title>Extensive microbial diversity within the chicken gut microbiome revealed by metagenomics and culture.</title>
        <authorList>
            <person name="Gilroy R."/>
            <person name="Ravi A."/>
            <person name="Getino M."/>
            <person name="Pursley I."/>
            <person name="Horton D.L."/>
            <person name="Alikhan N.F."/>
            <person name="Baker D."/>
            <person name="Gharbi K."/>
            <person name="Hall N."/>
            <person name="Watson M."/>
            <person name="Adriaenssens E.M."/>
            <person name="Foster-Nyarko E."/>
            <person name="Jarju S."/>
            <person name="Secka A."/>
            <person name="Antonio M."/>
            <person name="Oren A."/>
            <person name="Chaudhuri R.R."/>
            <person name="La Ragione R."/>
            <person name="Hildebrand F."/>
            <person name="Pallen M.J."/>
        </authorList>
    </citation>
    <scope>NUCLEOTIDE SEQUENCE</scope>
    <source>
        <strain evidence="10">CHK195-12923</strain>
    </source>
</reference>
<dbReference type="GO" id="GO:0000166">
    <property type="term" value="F:nucleotide binding"/>
    <property type="evidence" value="ECO:0007669"/>
    <property type="project" value="UniProtKB-KW"/>
</dbReference>
<dbReference type="Pfam" id="PF01966">
    <property type="entry name" value="HD"/>
    <property type="match status" value="1"/>
</dbReference>
<reference evidence="10" key="1">
    <citation type="submission" date="2020-10" db="EMBL/GenBank/DDBJ databases">
        <authorList>
            <person name="Gilroy R."/>
        </authorList>
    </citation>
    <scope>NUCLEOTIDE SEQUENCE</scope>
    <source>
        <strain evidence="10">CHK195-12923</strain>
    </source>
</reference>
<dbReference type="Gene3D" id="1.10.3090.10">
    <property type="entry name" value="cca-adding enzyme, domain 2"/>
    <property type="match status" value="1"/>
</dbReference>
<dbReference type="InterPro" id="IPR003607">
    <property type="entry name" value="HD/PDEase_dom"/>
</dbReference>
<dbReference type="SMART" id="SM00471">
    <property type="entry name" value="HDc"/>
    <property type="match status" value="1"/>
</dbReference>
<dbReference type="GO" id="GO:0000049">
    <property type="term" value="F:tRNA binding"/>
    <property type="evidence" value="ECO:0007669"/>
    <property type="project" value="TreeGrafter"/>
</dbReference>
<dbReference type="PANTHER" id="PTHR46173">
    <property type="entry name" value="CCA TRNA NUCLEOTIDYLTRANSFERASE 1, MITOCHONDRIAL"/>
    <property type="match status" value="1"/>
</dbReference>
<accession>A0A9D1MJQ1</accession>
<keyword evidence="3" id="KW-0819">tRNA processing</keyword>
<evidence type="ECO:0000256" key="6">
    <source>
        <dbReference type="ARBA" id="ARBA00022741"/>
    </source>
</evidence>
<dbReference type="Proteomes" id="UP000824110">
    <property type="component" value="Unassembled WGS sequence"/>
</dbReference>
<dbReference type="PANTHER" id="PTHR46173:SF1">
    <property type="entry name" value="CCA TRNA NUCLEOTIDYLTRANSFERASE 1, MITOCHONDRIAL"/>
    <property type="match status" value="1"/>
</dbReference>
<dbReference type="CDD" id="cd05398">
    <property type="entry name" value="NT_ClassII-CCAase"/>
    <property type="match status" value="1"/>
</dbReference>
<dbReference type="GO" id="GO:0046872">
    <property type="term" value="F:metal ion binding"/>
    <property type="evidence" value="ECO:0007669"/>
    <property type="project" value="UniProtKB-KW"/>
</dbReference>
<dbReference type="SUPFAM" id="SSF81301">
    <property type="entry name" value="Nucleotidyltransferase"/>
    <property type="match status" value="1"/>
</dbReference>
<evidence type="ECO:0000256" key="5">
    <source>
        <dbReference type="ARBA" id="ARBA00022723"/>
    </source>
</evidence>
<evidence type="ECO:0000256" key="7">
    <source>
        <dbReference type="ARBA" id="ARBA00022842"/>
    </source>
</evidence>
<evidence type="ECO:0000256" key="3">
    <source>
        <dbReference type="ARBA" id="ARBA00022694"/>
    </source>
</evidence>
<keyword evidence="6" id="KW-0547">Nucleotide-binding</keyword>
<evidence type="ECO:0000313" key="11">
    <source>
        <dbReference type="Proteomes" id="UP000824110"/>
    </source>
</evidence>
<evidence type="ECO:0000256" key="1">
    <source>
        <dbReference type="ARBA" id="ARBA00001946"/>
    </source>
</evidence>
<comment type="similarity">
    <text evidence="8">Belongs to the tRNA nucleotidyltransferase/poly(A) polymerase family.</text>
</comment>
<keyword evidence="7" id="KW-0460">Magnesium</keyword>
<dbReference type="InterPro" id="IPR002646">
    <property type="entry name" value="PolA_pol_head_dom"/>
</dbReference>
<dbReference type="InterPro" id="IPR032828">
    <property type="entry name" value="PolyA_RNA-bd"/>
</dbReference>